<dbReference type="Pfam" id="PF00535">
    <property type="entry name" value="Glycos_transf_2"/>
    <property type="match status" value="1"/>
</dbReference>
<dbReference type="InterPro" id="IPR029044">
    <property type="entry name" value="Nucleotide-diphossugar_trans"/>
</dbReference>
<keyword evidence="2" id="KW-1003">Cell membrane</keyword>
<name>A0ABT2H5P4_9MICO</name>
<evidence type="ECO:0000256" key="3">
    <source>
        <dbReference type="ARBA" id="ARBA00022676"/>
    </source>
</evidence>
<comment type="similarity">
    <text evidence="8">Belongs to the glycosyltransferase 2 family. CrtQ subfamily.</text>
</comment>
<dbReference type="RefSeq" id="WP_259540167.1">
    <property type="nucleotide sequence ID" value="NZ_JANLCJ010000005.1"/>
</dbReference>
<dbReference type="Gene3D" id="3.90.550.10">
    <property type="entry name" value="Spore Coat Polysaccharide Biosynthesis Protein SpsA, Chain A"/>
    <property type="match status" value="1"/>
</dbReference>
<dbReference type="Proteomes" id="UP001165586">
    <property type="component" value="Unassembled WGS sequence"/>
</dbReference>
<keyword evidence="13" id="KW-1185">Reference proteome</keyword>
<feature type="region of interest" description="Disordered" evidence="10">
    <location>
        <begin position="261"/>
        <end position="285"/>
    </location>
</feature>
<comment type="subcellular location">
    <subcellularLocation>
        <location evidence="1">Cell membrane</location>
    </subcellularLocation>
</comment>
<evidence type="ECO:0000256" key="10">
    <source>
        <dbReference type="SAM" id="MobiDB-lite"/>
    </source>
</evidence>
<accession>A0ABT2H5P4</accession>
<evidence type="ECO:0000313" key="13">
    <source>
        <dbReference type="Proteomes" id="UP001165586"/>
    </source>
</evidence>
<evidence type="ECO:0000256" key="5">
    <source>
        <dbReference type="ARBA" id="ARBA00023136"/>
    </source>
</evidence>
<dbReference type="PANTHER" id="PTHR43646">
    <property type="entry name" value="GLYCOSYLTRANSFERASE"/>
    <property type="match status" value="1"/>
</dbReference>
<evidence type="ECO:0000256" key="8">
    <source>
        <dbReference type="ARBA" id="ARBA00038120"/>
    </source>
</evidence>
<evidence type="ECO:0000256" key="7">
    <source>
        <dbReference type="ARBA" id="ARBA00037904"/>
    </source>
</evidence>
<keyword evidence="3 12" id="KW-0328">Glycosyltransferase</keyword>
<dbReference type="InterPro" id="IPR001173">
    <property type="entry name" value="Glyco_trans_2-like"/>
</dbReference>
<reference evidence="12" key="1">
    <citation type="submission" date="2022-08" db="EMBL/GenBank/DDBJ databases">
        <authorList>
            <person name="Deng Y."/>
            <person name="Han X.-F."/>
            <person name="Zhang Y.-Q."/>
        </authorList>
    </citation>
    <scope>NUCLEOTIDE SEQUENCE</scope>
    <source>
        <strain evidence="12">CPCC 203386</strain>
    </source>
</reference>
<organism evidence="12 13">
    <name type="scientific">Herbiconiux daphne</name>
    <dbReference type="NCBI Taxonomy" id="2970914"/>
    <lineage>
        <taxon>Bacteria</taxon>
        <taxon>Bacillati</taxon>
        <taxon>Actinomycetota</taxon>
        <taxon>Actinomycetes</taxon>
        <taxon>Micrococcales</taxon>
        <taxon>Microbacteriaceae</taxon>
        <taxon>Herbiconiux</taxon>
    </lineage>
</organism>
<gene>
    <name evidence="12" type="ORF">N1032_16025</name>
</gene>
<evidence type="ECO:0000256" key="4">
    <source>
        <dbReference type="ARBA" id="ARBA00022679"/>
    </source>
</evidence>
<evidence type="ECO:0000256" key="1">
    <source>
        <dbReference type="ARBA" id="ARBA00004236"/>
    </source>
</evidence>
<dbReference type="GO" id="GO:0016757">
    <property type="term" value="F:glycosyltransferase activity"/>
    <property type="evidence" value="ECO:0007669"/>
    <property type="project" value="UniProtKB-KW"/>
</dbReference>
<comment type="caution">
    <text evidence="12">The sequence shown here is derived from an EMBL/GenBank/DDBJ whole genome shotgun (WGS) entry which is preliminary data.</text>
</comment>
<dbReference type="EMBL" id="JANLCJ010000005">
    <property type="protein sequence ID" value="MCS5735256.1"/>
    <property type="molecule type" value="Genomic_DNA"/>
</dbReference>
<comment type="function">
    <text evidence="6">Catalyzes the glycosylation of 4,4'-diaponeurosporenoate, i.e. the esterification of glucose at the C1'' position with the carboxyl group of 4,4'-diaponeurosporenic acid, to form glycosyl-4,4'-diaponeurosporenoate. This is a step in the biosynthesis of staphyloxanthin, an orange pigment present in most staphylococci strains.</text>
</comment>
<dbReference type="PANTHER" id="PTHR43646:SF2">
    <property type="entry name" value="GLYCOSYLTRANSFERASE 2-LIKE DOMAIN-CONTAINING PROTEIN"/>
    <property type="match status" value="1"/>
</dbReference>
<feature type="compositionally biased region" description="Basic and acidic residues" evidence="10">
    <location>
        <begin position="270"/>
        <end position="285"/>
    </location>
</feature>
<feature type="domain" description="Glycosyltransferase 2-like" evidence="11">
    <location>
        <begin position="17"/>
        <end position="150"/>
    </location>
</feature>
<evidence type="ECO:0000259" key="11">
    <source>
        <dbReference type="Pfam" id="PF00535"/>
    </source>
</evidence>
<dbReference type="SUPFAM" id="SSF53448">
    <property type="entry name" value="Nucleotide-diphospho-sugar transferases"/>
    <property type="match status" value="1"/>
</dbReference>
<keyword evidence="5" id="KW-0472">Membrane</keyword>
<proteinExistence type="inferred from homology"/>
<comment type="pathway">
    <text evidence="7">Carotenoid biosynthesis; staphyloxanthin biosynthesis; staphyloxanthin from farnesyl diphosphate: step 4/5.</text>
</comment>
<evidence type="ECO:0000256" key="2">
    <source>
        <dbReference type="ARBA" id="ARBA00022475"/>
    </source>
</evidence>
<evidence type="ECO:0000313" key="12">
    <source>
        <dbReference type="EMBL" id="MCS5735256.1"/>
    </source>
</evidence>
<protein>
    <recommendedName>
        <fullName evidence="9">4,4'-diaponeurosporenoate glycosyltransferase</fullName>
    </recommendedName>
</protein>
<dbReference type="CDD" id="cd00761">
    <property type="entry name" value="Glyco_tranf_GTA_type"/>
    <property type="match status" value="1"/>
</dbReference>
<sequence>MPEPQPAHSPVAPLTVSVVVPVRDDAASLRACLRALARQTTAPLEIIVVDNASRDDSAQVARAAGARVVREERRGIPAAAATGYDAASGDVIARLDADCIAPPDWIASITRSLNARPDVAAITGTATFHDGPPRWRRLGAHLYLGAYFVSLAPALGHVPLFGSNLALRRDAWEHVRWAVHRHDPELHDDLDLSFHLGAPWKLRFDRSIELQISHRPFTSASALRTRLGRGFRTVFVHWPRELPWLRWRRLIAARRAARAAGRGLPRPGRHQLDAPSDRPGRAWAG</sequence>
<keyword evidence="4 12" id="KW-0808">Transferase</keyword>
<evidence type="ECO:0000256" key="6">
    <source>
        <dbReference type="ARBA" id="ARBA00037281"/>
    </source>
</evidence>
<evidence type="ECO:0000256" key="9">
    <source>
        <dbReference type="ARBA" id="ARBA00040345"/>
    </source>
</evidence>